<dbReference type="SUPFAM" id="SSF82708">
    <property type="entry name" value="R3H domain"/>
    <property type="match status" value="1"/>
</dbReference>
<keyword evidence="8" id="KW-0804">Transcription</keyword>
<evidence type="ECO:0000256" key="3">
    <source>
        <dbReference type="ARBA" id="ARBA00022723"/>
    </source>
</evidence>
<dbReference type="AlphaFoldDB" id="A0A0C2SVX2"/>
<dbReference type="GO" id="GO:0000981">
    <property type="term" value="F:DNA-binding transcription factor activity, RNA polymerase II-specific"/>
    <property type="evidence" value="ECO:0007669"/>
    <property type="project" value="TreeGrafter"/>
</dbReference>
<sequence>MDAEQPPAGQSTQRSSHGSASSRPSRGGGRRHREQHPQRQQQEISELTPGEQPHGDDRDHSRRNRGRWRGRGRGGVPHATPPPSGTTSQPNRHGRAGQESPAHPSRAGTPDQPPVNPESSSRPSHSNQPRSGGYRGSTASKFNPTLTTSDTKPPASADGASASAHIRDGDSPSERAHTEHQGRARNSDHRRRRPRPDSNTTSALLSDDLTSTLIKSLSTRPYPDCSICFSPIHPAQPTWSCSPAIPQVTSDGDATRPQYCWNTFHLKCIRSWAEKSVKELEEAWRNRGEMDKRGEWRCPGCQARREIVPTGYSCFCNATPDPKPGRLATPHSCGNSCSRPRESGCGHPCPILCHPGPCPPCQVTTQLPCPCPRGKVVTFRCGDEFSAGKGKGKGVISTREGQRSTTVVSCGSVCGRSLDCGTHSCEKICHPDPCNPCEAKEEVTCYCGKAKKKVRCGEGHGVFSSIRVTEGKDAGSCFDWMGRFECEQTCDRLFDCGIHRCQNVCHRQLMDASPCPFSPSKITHCPCGKHPIGSPTYPRFPARKRCTDPIPTCESTCDKVHDLCGHSCTVKCHVGSCPPCSVPMIRPCRCGMTTREIKCSDLLSKDSNGEKEILCDRPCAVLRACGKHECRRLCCPLSSLAFGKGKKGRAAVVDPTAAAGIGEEEGGLHECDLVCGKMLSCGNHTCEKRDHKGPCPSCLRSSFEEAICPCGRTIIEPPIPCGTKVHCSYQCPRIPPCGHPPISHSCHEEPATCPPCVYLTTKLCACGKKEIVNVKCSLEREKVSCATTCGRLLSCGFHRCQRLCHAGDCGACTTPCGKDRKLCLPSHHPCTRACHAPSACPEDDPCQAVITLTCSCGRLTQAARCGRNIVSSSSTNASDPASRPLLKCITQCEVAKRNARLAEALGITAESRERATKGMAGPVVYPDEVVAFAKEDPKFVLLVEKTFAEFVASNKRSQVLPHMPIEKRKFVHSMASVYRFDAQTVDQEPVRSVQIMRRVDTRVPDPLLSAHVATVAPPAPNFGKLGLSTGLKGSGKPGSTGQPVPGMTASGPRGWGPSARTTPIGGASTGTGPTTPASVPRASLPPSRSATPQAVRAGNAGSVNSATLDVPNNWEDDA</sequence>
<dbReference type="GO" id="GO:0000122">
    <property type="term" value="P:negative regulation of transcription by RNA polymerase II"/>
    <property type="evidence" value="ECO:0007669"/>
    <property type="project" value="TreeGrafter"/>
</dbReference>
<keyword evidence="5" id="KW-0863">Zinc-finger</keyword>
<feature type="domain" description="R3H" evidence="11">
    <location>
        <begin position="937"/>
        <end position="999"/>
    </location>
</feature>
<evidence type="ECO:0000256" key="6">
    <source>
        <dbReference type="ARBA" id="ARBA00022833"/>
    </source>
</evidence>
<protein>
    <recommendedName>
        <fullName evidence="11">R3H domain-containing protein</fullName>
    </recommendedName>
</protein>
<organism evidence="12 13">
    <name type="scientific">Amanita muscaria (strain Koide BX008)</name>
    <dbReference type="NCBI Taxonomy" id="946122"/>
    <lineage>
        <taxon>Eukaryota</taxon>
        <taxon>Fungi</taxon>
        <taxon>Dikarya</taxon>
        <taxon>Basidiomycota</taxon>
        <taxon>Agaricomycotina</taxon>
        <taxon>Agaricomycetes</taxon>
        <taxon>Agaricomycetidae</taxon>
        <taxon>Agaricales</taxon>
        <taxon>Pluteineae</taxon>
        <taxon>Amanitaceae</taxon>
        <taxon>Amanita</taxon>
    </lineage>
</organism>
<dbReference type="SUPFAM" id="SSF57850">
    <property type="entry name" value="RING/U-box"/>
    <property type="match status" value="1"/>
</dbReference>
<keyword evidence="7" id="KW-0805">Transcription regulation</keyword>
<proteinExistence type="inferred from homology"/>
<dbReference type="Pfam" id="PF01422">
    <property type="entry name" value="zf-NF-X1"/>
    <property type="match status" value="7"/>
</dbReference>
<feature type="compositionally biased region" description="Polar residues" evidence="10">
    <location>
        <begin position="117"/>
        <end position="130"/>
    </location>
</feature>
<accession>A0A0C2SVX2</accession>
<reference evidence="12 13" key="1">
    <citation type="submission" date="2014-04" db="EMBL/GenBank/DDBJ databases">
        <title>Evolutionary Origins and Diversification of the Mycorrhizal Mutualists.</title>
        <authorList>
            <consortium name="DOE Joint Genome Institute"/>
            <consortium name="Mycorrhizal Genomics Consortium"/>
            <person name="Kohler A."/>
            <person name="Kuo A."/>
            <person name="Nagy L.G."/>
            <person name="Floudas D."/>
            <person name="Copeland A."/>
            <person name="Barry K.W."/>
            <person name="Cichocki N."/>
            <person name="Veneault-Fourrey C."/>
            <person name="LaButti K."/>
            <person name="Lindquist E.A."/>
            <person name="Lipzen A."/>
            <person name="Lundell T."/>
            <person name="Morin E."/>
            <person name="Murat C."/>
            <person name="Riley R."/>
            <person name="Ohm R."/>
            <person name="Sun H."/>
            <person name="Tunlid A."/>
            <person name="Henrissat B."/>
            <person name="Grigoriev I.V."/>
            <person name="Hibbett D.S."/>
            <person name="Martin F."/>
        </authorList>
    </citation>
    <scope>NUCLEOTIDE SEQUENCE [LARGE SCALE GENOMIC DNA]</scope>
    <source>
        <strain evidence="12 13">Koide BX008</strain>
    </source>
</reference>
<dbReference type="InterPro" id="IPR036867">
    <property type="entry name" value="R3H_dom_sf"/>
</dbReference>
<evidence type="ECO:0000256" key="2">
    <source>
        <dbReference type="ARBA" id="ARBA00007269"/>
    </source>
</evidence>
<dbReference type="Proteomes" id="UP000054549">
    <property type="component" value="Unassembled WGS sequence"/>
</dbReference>
<keyword evidence="4" id="KW-0677">Repeat</keyword>
<feature type="compositionally biased region" description="Basic and acidic residues" evidence="10">
    <location>
        <begin position="165"/>
        <end position="187"/>
    </location>
</feature>
<feature type="compositionally biased region" description="Low complexity" evidence="10">
    <location>
        <begin position="1061"/>
        <end position="1080"/>
    </location>
</feature>
<dbReference type="GO" id="GO:0000977">
    <property type="term" value="F:RNA polymerase II transcription regulatory region sequence-specific DNA binding"/>
    <property type="evidence" value="ECO:0007669"/>
    <property type="project" value="TreeGrafter"/>
</dbReference>
<feature type="region of interest" description="Disordered" evidence="10">
    <location>
        <begin position="1026"/>
        <end position="1118"/>
    </location>
</feature>
<dbReference type="Pfam" id="PF01424">
    <property type="entry name" value="R3H"/>
    <property type="match status" value="1"/>
</dbReference>
<dbReference type="GO" id="GO:0005634">
    <property type="term" value="C:nucleus"/>
    <property type="evidence" value="ECO:0007669"/>
    <property type="project" value="UniProtKB-SubCell"/>
</dbReference>
<dbReference type="HOGENOM" id="CLU_005714_3_0_1"/>
<dbReference type="InParanoid" id="A0A0C2SVX2"/>
<dbReference type="STRING" id="946122.A0A0C2SVX2"/>
<evidence type="ECO:0000256" key="8">
    <source>
        <dbReference type="ARBA" id="ARBA00023163"/>
    </source>
</evidence>
<keyword evidence="9" id="KW-0539">Nucleus</keyword>
<dbReference type="InterPro" id="IPR001374">
    <property type="entry name" value="R3H_dom"/>
</dbReference>
<feature type="compositionally biased region" description="Low complexity" evidence="10">
    <location>
        <begin position="155"/>
        <end position="164"/>
    </location>
</feature>
<dbReference type="CDD" id="cd06008">
    <property type="entry name" value="NF-X1-zinc-finger"/>
    <property type="match status" value="6"/>
</dbReference>
<dbReference type="OrthoDB" id="6512771at2759"/>
<dbReference type="Gene3D" id="3.30.1370.50">
    <property type="entry name" value="R3H-like domain"/>
    <property type="match status" value="1"/>
</dbReference>
<evidence type="ECO:0000256" key="7">
    <source>
        <dbReference type="ARBA" id="ARBA00023015"/>
    </source>
</evidence>
<keyword evidence="6" id="KW-0862">Zinc</keyword>
<dbReference type="PROSITE" id="PS51061">
    <property type="entry name" value="R3H"/>
    <property type="match status" value="1"/>
</dbReference>
<dbReference type="GO" id="GO:0008270">
    <property type="term" value="F:zinc ion binding"/>
    <property type="evidence" value="ECO:0007669"/>
    <property type="project" value="UniProtKB-KW"/>
</dbReference>
<dbReference type="SMART" id="SM00393">
    <property type="entry name" value="R3H"/>
    <property type="match status" value="1"/>
</dbReference>
<evidence type="ECO:0000256" key="9">
    <source>
        <dbReference type="ARBA" id="ARBA00023242"/>
    </source>
</evidence>
<evidence type="ECO:0000256" key="1">
    <source>
        <dbReference type="ARBA" id="ARBA00004123"/>
    </source>
</evidence>
<feature type="compositionally biased region" description="Basic residues" evidence="10">
    <location>
        <begin position="61"/>
        <end position="72"/>
    </location>
</feature>
<keyword evidence="3" id="KW-0479">Metal-binding</keyword>
<comment type="similarity">
    <text evidence="2">Belongs to the NFX1 family.</text>
</comment>
<dbReference type="PANTHER" id="PTHR12360">
    <property type="entry name" value="NUCLEAR TRANSCRIPTION FACTOR, X-BOX BINDING 1 NFX1"/>
    <property type="match status" value="1"/>
</dbReference>
<feature type="region of interest" description="Disordered" evidence="10">
    <location>
        <begin position="1"/>
        <end position="204"/>
    </location>
</feature>
<dbReference type="InterPro" id="IPR034078">
    <property type="entry name" value="NFX1_fam"/>
</dbReference>
<dbReference type="InterPro" id="IPR000967">
    <property type="entry name" value="Znf_NFX1"/>
</dbReference>
<keyword evidence="13" id="KW-1185">Reference proteome</keyword>
<evidence type="ECO:0000313" key="13">
    <source>
        <dbReference type="Proteomes" id="UP000054549"/>
    </source>
</evidence>
<dbReference type="SMART" id="SM00438">
    <property type="entry name" value="ZnF_NFX"/>
    <property type="match status" value="8"/>
</dbReference>
<evidence type="ECO:0000313" key="12">
    <source>
        <dbReference type="EMBL" id="KIL58249.1"/>
    </source>
</evidence>
<evidence type="ECO:0000256" key="4">
    <source>
        <dbReference type="ARBA" id="ARBA00022737"/>
    </source>
</evidence>
<dbReference type="PANTHER" id="PTHR12360:SF12">
    <property type="entry name" value="TRANSCRIPTIONAL REPRESSOR NF-X1"/>
    <property type="match status" value="1"/>
</dbReference>
<feature type="compositionally biased region" description="Low complexity" evidence="10">
    <location>
        <begin position="14"/>
        <end position="25"/>
    </location>
</feature>
<dbReference type="EMBL" id="KN818343">
    <property type="protein sequence ID" value="KIL58249.1"/>
    <property type="molecule type" value="Genomic_DNA"/>
</dbReference>
<evidence type="ECO:0000256" key="5">
    <source>
        <dbReference type="ARBA" id="ARBA00022771"/>
    </source>
</evidence>
<dbReference type="FunCoup" id="A0A0C2SVX2">
    <property type="interactions" value="763"/>
</dbReference>
<comment type="subcellular location">
    <subcellularLocation>
        <location evidence="1">Nucleus</location>
    </subcellularLocation>
</comment>
<gene>
    <name evidence="12" type="ORF">M378DRAFT_27649</name>
</gene>
<evidence type="ECO:0000259" key="11">
    <source>
        <dbReference type="PROSITE" id="PS51061"/>
    </source>
</evidence>
<name>A0A0C2SVX2_AMAMK</name>
<evidence type="ECO:0000256" key="10">
    <source>
        <dbReference type="SAM" id="MobiDB-lite"/>
    </source>
</evidence>
<feature type="compositionally biased region" description="Polar residues" evidence="10">
    <location>
        <begin position="137"/>
        <end position="151"/>
    </location>
</feature>